<organism evidence="3 4">
    <name type="scientific">Alkalicoccobacillus murimartini</name>
    <dbReference type="NCBI Taxonomy" id="171685"/>
    <lineage>
        <taxon>Bacteria</taxon>
        <taxon>Bacillati</taxon>
        <taxon>Bacillota</taxon>
        <taxon>Bacilli</taxon>
        <taxon>Bacillales</taxon>
        <taxon>Bacillaceae</taxon>
        <taxon>Alkalicoccobacillus</taxon>
    </lineage>
</organism>
<evidence type="ECO:0008006" key="5">
    <source>
        <dbReference type="Google" id="ProtNLM"/>
    </source>
</evidence>
<feature type="domain" description="GAD-related" evidence="1">
    <location>
        <begin position="10"/>
        <end position="86"/>
    </location>
</feature>
<dbReference type="EMBL" id="JAUSUA010000002">
    <property type="protein sequence ID" value="MDQ0206979.1"/>
    <property type="molecule type" value="Genomic_DNA"/>
</dbReference>
<feature type="domain" description="T6SS immunity protein Tdi1 C-terminal" evidence="2">
    <location>
        <begin position="110"/>
        <end position="183"/>
    </location>
</feature>
<dbReference type="InterPro" id="IPR015002">
    <property type="entry name" value="T6SS_Tdi1_C"/>
</dbReference>
<proteinExistence type="predicted"/>
<evidence type="ECO:0000313" key="3">
    <source>
        <dbReference type="EMBL" id="MDQ0206979.1"/>
    </source>
</evidence>
<protein>
    <recommendedName>
        <fullName evidence="5">DUF1851 domain-containing protein</fullName>
    </recommendedName>
</protein>
<comment type="caution">
    <text evidence="3">The sequence shown here is derived from an EMBL/GenBank/DDBJ whole genome shotgun (WGS) entry which is preliminary data.</text>
</comment>
<accession>A0ABT9YH04</accession>
<evidence type="ECO:0000259" key="1">
    <source>
        <dbReference type="Pfam" id="PF08887"/>
    </source>
</evidence>
<evidence type="ECO:0000259" key="2">
    <source>
        <dbReference type="Pfam" id="PF08906"/>
    </source>
</evidence>
<reference evidence="3 4" key="1">
    <citation type="submission" date="2023-07" db="EMBL/GenBank/DDBJ databases">
        <title>Genomic Encyclopedia of Type Strains, Phase IV (KMG-IV): sequencing the most valuable type-strain genomes for metagenomic binning, comparative biology and taxonomic classification.</title>
        <authorList>
            <person name="Goeker M."/>
        </authorList>
    </citation>
    <scope>NUCLEOTIDE SEQUENCE [LARGE SCALE GENOMIC DNA]</scope>
    <source>
        <strain evidence="3 4">DSM 19154</strain>
    </source>
</reference>
<gene>
    <name evidence="3" type="ORF">J2S05_001778</name>
</gene>
<evidence type="ECO:0000313" key="4">
    <source>
        <dbReference type="Proteomes" id="UP001225034"/>
    </source>
</evidence>
<dbReference type="InterPro" id="IPR014983">
    <property type="entry name" value="GAD-rel"/>
</dbReference>
<keyword evidence="4" id="KW-1185">Reference proteome</keyword>
<name>A0ABT9YH04_9BACI</name>
<dbReference type="RefSeq" id="WP_306981901.1">
    <property type="nucleotide sequence ID" value="NZ_JAUSUA010000002.1"/>
</dbReference>
<dbReference type="Proteomes" id="UP001225034">
    <property type="component" value="Unassembled WGS sequence"/>
</dbReference>
<sequence>MQSLIDTFEFQEDVSEVLKKKYEGFIPSELLKFWDEHGLGLVLGGYLRIINPDDYLKVIRETFLRSEDVIPIFSTAMGDLLCWQKDPIDNSDGFIMQLNYRKGISKIIAFEFDLFVKFLTEEPSFRVKKMDWQPYIEAAKRNGPPEYDECFGYVPLLGLGGDEKVENLKKVKIVEHIYLIKELIGPIE</sequence>
<dbReference type="Pfam" id="PF08906">
    <property type="entry name" value="T6SS_Tdi1_C"/>
    <property type="match status" value="1"/>
</dbReference>
<dbReference type="Pfam" id="PF08887">
    <property type="entry name" value="GAD-like"/>
    <property type="match status" value="1"/>
</dbReference>